<dbReference type="InterPro" id="IPR011701">
    <property type="entry name" value="MFS"/>
</dbReference>
<proteinExistence type="predicted"/>
<dbReference type="PROSITE" id="PS00216">
    <property type="entry name" value="SUGAR_TRANSPORT_1"/>
    <property type="match status" value="1"/>
</dbReference>
<protein>
    <submittedName>
        <fullName evidence="8">MFS transporter</fullName>
    </submittedName>
</protein>
<evidence type="ECO:0000256" key="3">
    <source>
        <dbReference type="ARBA" id="ARBA00022989"/>
    </source>
</evidence>
<evidence type="ECO:0000256" key="1">
    <source>
        <dbReference type="ARBA" id="ARBA00004651"/>
    </source>
</evidence>
<evidence type="ECO:0000256" key="6">
    <source>
        <dbReference type="SAM" id="Phobius"/>
    </source>
</evidence>
<evidence type="ECO:0000256" key="5">
    <source>
        <dbReference type="SAM" id="MobiDB-lite"/>
    </source>
</evidence>
<evidence type="ECO:0000259" key="7">
    <source>
        <dbReference type="PROSITE" id="PS50850"/>
    </source>
</evidence>
<dbReference type="RefSeq" id="WP_347920399.1">
    <property type="nucleotide sequence ID" value="NZ_JBDXMX010000003.1"/>
</dbReference>
<feature type="transmembrane region" description="Helical" evidence="6">
    <location>
        <begin position="114"/>
        <end position="133"/>
    </location>
</feature>
<evidence type="ECO:0000256" key="2">
    <source>
        <dbReference type="ARBA" id="ARBA00022692"/>
    </source>
</evidence>
<dbReference type="Pfam" id="PF07690">
    <property type="entry name" value="MFS_1"/>
    <property type="match status" value="1"/>
</dbReference>
<feature type="transmembrane region" description="Helical" evidence="6">
    <location>
        <begin position="61"/>
        <end position="77"/>
    </location>
</feature>
<reference evidence="8 9" key="1">
    <citation type="submission" date="2024-05" db="EMBL/GenBank/DDBJ databases">
        <authorList>
            <person name="Yi C."/>
        </authorList>
    </citation>
    <scope>NUCLEOTIDE SEQUENCE [LARGE SCALE GENOMIC DNA]</scope>
    <source>
        <strain evidence="8 9">XS13</strain>
    </source>
</reference>
<keyword evidence="4 6" id="KW-0472">Membrane</keyword>
<dbReference type="Gene3D" id="1.20.1250.20">
    <property type="entry name" value="MFS general substrate transporter like domains"/>
    <property type="match status" value="2"/>
</dbReference>
<dbReference type="SUPFAM" id="SSF103473">
    <property type="entry name" value="MFS general substrate transporter"/>
    <property type="match status" value="1"/>
</dbReference>
<feature type="transmembrane region" description="Helical" evidence="6">
    <location>
        <begin position="254"/>
        <end position="278"/>
    </location>
</feature>
<dbReference type="PROSITE" id="PS50850">
    <property type="entry name" value="MFS"/>
    <property type="match status" value="1"/>
</dbReference>
<keyword evidence="9" id="KW-1185">Reference proteome</keyword>
<comment type="subcellular location">
    <subcellularLocation>
        <location evidence="1">Cell membrane</location>
        <topology evidence="1">Multi-pass membrane protein</topology>
    </subcellularLocation>
</comment>
<feature type="transmembrane region" description="Helical" evidence="6">
    <location>
        <begin position="290"/>
        <end position="308"/>
    </location>
</feature>
<sequence>MSRLTTRPRLDTPQKRRRYERNAVILLALGFGLVGLDRWIISPLFPAMMADLDLGYADLGNIIGALGLAWGISALFMGRLSDRFGRRKVMIPGIILFSLCSVFTGLAGGLMSLILIRALMGVTEGAFSPTAVASTAEASAPKRRGLNMGIQQSTFALFGIGLGPIIATQLLVVLPSWRWVFAIMVIPGLILGFLIWRTIREPEELREDLLEGQQDGEPDPAAVQAGPASSPSVLHGEGEAERHRWIDVFRYRNIVFATLALCGAMTCIFVMSSMVPSYLTDFHHMSLQDMGLATSGIGFGAFAGQLLIPGISDRIGRKPAALIALALGLAMMLLLIAQGPNTLTIFLLLFAVALGVNGTLALVSATVSVESVPPALMATAAGAVMGIGEIFGGGIAPVVAGQLATAFGIQAPLYLALGGIVFAFLMVLFLVESAPRKRTRDPVAQNLVPAVD</sequence>
<feature type="transmembrane region" description="Helical" evidence="6">
    <location>
        <begin position="89"/>
        <end position="108"/>
    </location>
</feature>
<evidence type="ECO:0000256" key="4">
    <source>
        <dbReference type="ARBA" id="ARBA00023136"/>
    </source>
</evidence>
<name>A0ABV0IHU3_9MICC</name>
<feature type="transmembrane region" description="Helical" evidence="6">
    <location>
        <begin position="375"/>
        <end position="399"/>
    </location>
</feature>
<gene>
    <name evidence="8" type="ORF">ABDK96_08620</name>
</gene>
<dbReference type="PANTHER" id="PTHR23508">
    <property type="entry name" value="CARBOXYLIC ACID TRANSPORTER PROTEIN HOMOLOG"/>
    <property type="match status" value="1"/>
</dbReference>
<dbReference type="Proteomes" id="UP001484097">
    <property type="component" value="Unassembled WGS sequence"/>
</dbReference>
<comment type="caution">
    <text evidence="8">The sequence shown here is derived from an EMBL/GenBank/DDBJ whole genome shotgun (WGS) entry which is preliminary data.</text>
</comment>
<feature type="region of interest" description="Disordered" evidence="5">
    <location>
        <begin position="212"/>
        <end position="236"/>
    </location>
</feature>
<dbReference type="InterPro" id="IPR036259">
    <property type="entry name" value="MFS_trans_sf"/>
</dbReference>
<keyword evidence="3 6" id="KW-1133">Transmembrane helix</keyword>
<evidence type="ECO:0000313" key="8">
    <source>
        <dbReference type="EMBL" id="MEO9247740.1"/>
    </source>
</evidence>
<feature type="transmembrane region" description="Helical" evidence="6">
    <location>
        <begin position="179"/>
        <end position="196"/>
    </location>
</feature>
<dbReference type="PANTHER" id="PTHR23508:SF10">
    <property type="entry name" value="CARBOXYLIC ACID TRANSPORTER PROTEIN HOMOLOG"/>
    <property type="match status" value="1"/>
</dbReference>
<dbReference type="InterPro" id="IPR005829">
    <property type="entry name" value="Sugar_transporter_CS"/>
</dbReference>
<feature type="transmembrane region" description="Helical" evidence="6">
    <location>
        <begin position="343"/>
        <end position="363"/>
    </location>
</feature>
<keyword evidence="2 6" id="KW-0812">Transmembrane</keyword>
<feature type="domain" description="Major facilitator superfamily (MFS) profile" evidence="7">
    <location>
        <begin position="23"/>
        <end position="435"/>
    </location>
</feature>
<organism evidence="8 9">
    <name type="scientific">Citricoccus nitrophenolicus</name>
    <dbReference type="NCBI Taxonomy" id="863575"/>
    <lineage>
        <taxon>Bacteria</taxon>
        <taxon>Bacillati</taxon>
        <taxon>Actinomycetota</taxon>
        <taxon>Actinomycetes</taxon>
        <taxon>Micrococcales</taxon>
        <taxon>Micrococcaceae</taxon>
        <taxon>Citricoccus</taxon>
    </lineage>
</organism>
<feature type="transmembrane region" description="Helical" evidence="6">
    <location>
        <begin position="320"/>
        <end position="337"/>
    </location>
</feature>
<feature type="transmembrane region" description="Helical" evidence="6">
    <location>
        <begin position="411"/>
        <end position="431"/>
    </location>
</feature>
<evidence type="ECO:0000313" key="9">
    <source>
        <dbReference type="Proteomes" id="UP001484097"/>
    </source>
</evidence>
<dbReference type="EMBL" id="JBDXMX010000003">
    <property type="protein sequence ID" value="MEO9247740.1"/>
    <property type="molecule type" value="Genomic_DNA"/>
</dbReference>
<feature type="transmembrane region" description="Helical" evidence="6">
    <location>
        <begin position="154"/>
        <end position="173"/>
    </location>
</feature>
<feature type="transmembrane region" description="Helical" evidence="6">
    <location>
        <begin position="21"/>
        <end position="41"/>
    </location>
</feature>
<accession>A0ABV0IHU3</accession>
<dbReference type="InterPro" id="IPR020846">
    <property type="entry name" value="MFS_dom"/>
</dbReference>